<keyword evidence="3" id="KW-0813">Transport</keyword>
<dbReference type="PANTHER" id="PTHR23501:SF12">
    <property type="entry name" value="MAJOR FACILITATOR SUPERFAMILY (MFS) PROFILE DOMAIN-CONTAINING PROTEIN-RELATED"/>
    <property type="match status" value="1"/>
</dbReference>
<evidence type="ECO:0008006" key="11">
    <source>
        <dbReference type="Google" id="ProtNLM"/>
    </source>
</evidence>
<evidence type="ECO:0000256" key="5">
    <source>
        <dbReference type="ARBA" id="ARBA00022989"/>
    </source>
</evidence>
<proteinExistence type="inferred from homology"/>
<evidence type="ECO:0000256" key="6">
    <source>
        <dbReference type="ARBA" id="ARBA00023136"/>
    </source>
</evidence>
<evidence type="ECO:0000313" key="9">
    <source>
        <dbReference type="EMBL" id="RYO90665.1"/>
    </source>
</evidence>
<feature type="transmembrane region" description="Helical" evidence="8">
    <location>
        <begin position="333"/>
        <end position="354"/>
    </location>
</feature>
<feature type="compositionally biased region" description="Low complexity" evidence="7">
    <location>
        <begin position="69"/>
        <end position="79"/>
    </location>
</feature>
<comment type="caution">
    <text evidence="9">The sequence shown here is derived from an EMBL/GenBank/DDBJ whole genome shotgun (WGS) entry which is preliminary data.</text>
</comment>
<feature type="transmembrane region" description="Helical" evidence="8">
    <location>
        <begin position="301"/>
        <end position="327"/>
    </location>
</feature>
<evidence type="ECO:0000313" key="10">
    <source>
        <dbReference type="Proteomes" id="UP000294003"/>
    </source>
</evidence>
<gene>
    <name evidence="9" type="ORF">DL762_002548</name>
</gene>
<keyword evidence="6 8" id="KW-0472">Membrane</keyword>
<keyword evidence="4 8" id="KW-0812">Transmembrane</keyword>
<accession>A0ABY0HHK7</accession>
<name>A0ABY0HHK7_9PEZI</name>
<evidence type="ECO:0000256" key="7">
    <source>
        <dbReference type="SAM" id="MobiDB-lite"/>
    </source>
</evidence>
<keyword evidence="5 8" id="KW-1133">Transmembrane helix</keyword>
<protein>
    <recommendedName>
        <fullName evidence="11">Major facilitator superfamily (MFS) profile domain-containing protein</fullName>
    </recommendedName>
</protein>
<feature type="transmembrane region" description="Helical" evidence="8">
    <location>
        <begin position="393"/>
        <end position="416"/>
    </location>
</feature>
<sequence>MSLTKAEPHAGVTRSQSRTSQSGSTRAPRTGSQIYQRYSLPSVPGASTEELDPTRTLENQHTDRPGDSPEAAGAAAPEGHSNLADGEIRTQATLSIPKPAGGRAIVHQFNNLADLPWVSVGFILGGTATALPLTGLYGALDAKWLYIAVSYAISVFSEPAKTPIYIGYIGLSWGAGTVFGPIIGGAFAFYINLVIGAVSTPVLLVFAPNFRPRPLDVPAVKALQNIDWLGAALSVPAFVLGIMAISFGGTEFPWNAPFIVSSFWAAGVLFFLFWLQQHLLFKTTRATRLFPIHFFAKKNMFLLFIIQASVGGIVVIPLYLMALYYPFAQNDTALQAGVKLLPLVAFLVVAIVFNGHAMGIWGYHQVWIVVGSVMVLVSGVFFSRLTVDTPNATIYGLQVVLGMGTGAFSQAGFAIAQAMADANEIQNAISFMLIAQLAGTSLGLSISGAIFQNLSVPQVQNLLGPAFSPDQVVRIVTRVDETLIASLPDDLFKQAQDIVIGAITQGHVGNTDFR</sequence>
<feature type="compositionally biased region" description="Basic and acidic residues" evidence="7">
    <location>
        <begin position="52"/>
        <end position="67"/>
    </location>
</feature>
<dbReference type="Gene3D" id="1.20.1250.20">
    <property type="entry name" value="MFS general substrate transporter like domains"/>
    <property type="match status" value="1"/>
</dbReference>
<dbReference type="PANTHER" id="PTHR23501">
    <property type="entry name" value="MAJOR FACILITATOR SUPERFAMILY"/>
    <property type="match status" value="1"/>
</dbReference>
<feature type="transmembrane region" description="Helical" evidence="8">
    <location>
        <begin position="254"/>
        <end position="275"/>
    </location>
</feature>
<dbReference type="SUPFAM" id="SSF103473">
    <property type="entry name" value="MFS general substrate transporter"/>
    <property type="match status" value="1"/>
</dbReference>
<evidence type="ECO:0000256" key="1">
    <source>
        <dbReference type="ARBA" id="ARBA00004141"/>
    </source>
</evidence>
<comment type="similarity">
    <text evidence="2">Belongs to the major facilitator superfamily. TCR/Tet family.</text>
</comment>
<feature type="transmembrane region" description="Helical" evidence="8">
    <location>
        <begin position="228"/>
        <end position="248"/>
    </location>
</feature>
<keyword evidence="10" id="KW-1185">Reference proteome</keyword>
<feature type="compositionally biased region" description="Low complexity" evidence="7">
    <location>
        <begin position="13"/>
        <end position="26"/>
    </location>
</feature>
<evidence type="ECO:0000256" key="3">
    <source>
        <dbReference type="ARBA" id="ARBA00022448"/>
    </source>
</evidence>
<dbReference type="EMBL" id="QJNS01000052">
    <property type="protein sequence ID" value="RYO90665.1"/>
    <property type="molecule type" value="Genomic_DNA"/>
</dbReference>
<comment type="subcellular location">
    <subcellularLocation>
        <location evidence="1">Membrane</location>
        <topology evidence="1">Multi-pass membrane protein</topology>
    </subcellularLocation>
</comment>
<reference evidence="9 10" key="1">
    <citation type="submission" date="2018-06" db="EMBL/GenBank/DDBJ databases">
        <title>Complete Genomes of Monosporascus.</title>
        <authorList>
            <person name="Robinson A.J."/>
            <person name="Natvig D.O."/>
        </authorList>
    </citation>
    <scope>NUCLEOTIDE SEQUENCE [LARGE SCALE GENOMIC DNA]</scope>
    <source>
        <strain evidence="9 10">CBS 609.92</strain>
    </source>
</reference>
<evidence type="ECO:0000256" key="4">
    <source>
        <dbReference type="ARBA" id="ARBA00022692"/>
    </source>
</evidence>
<evidence type="ECO:0000256" key="8">
    <source>
        <dbReference type="SAM" id="Phobius"/>
    </source>
</evidence>
<organism evidence="9 10">
    <name type="scientific">Monosporascus cannonballus</name>
    <dbReference type="NCBI Taxonomy" id="155416"/>
    <lineage>
        <taxon>Eukaryota</taxon>
        <taxon>Fungi</taxon>
        <taxon>Dikarya</taxon>
        <taxon>Ascomycota</taxon>
        <taxon>Pezizomycotina</taxon>
        <taxon>Sordariomycetes</taxon>
        <taxon>Xylariomycetidae</taxon>
        <taxon>Xylariales</taxon>
        <taxon>Xylariales incertae sedis</taxon>
        <taxon>Monosporascus</taxon>
    </lineage>
</organism>
<feature type="transmembrane region" description="Helical" evidence="8">
    <location>
        <begin position="428"/>
        <end position="451"/>
    </location>
</feature>
<dbReference type="InterPro" id="IPR036259">
    <property type="entry name" value="MFS_trans_sf"/>
</dbReference>
<dbReference type="Proteomes" id="UP000294003">
    <property type="component" value="Unassembled WGS sequence"/>
</dbReference>
<feature type="region of interest" description="Disordered" evidence="7">
    <location>
        <begin position="1"/>
        <end position="84"/>
    </location>
</feature>
<feature type="transmembrane region" description="Helical" evidence="8">
    <location>
        <begin position="366"/>
        <end position="387"/>
    </location>
</feature>
<feature type="transmembrane region" description="Helical" evidence="8">
    <location>
        <begin position="189"/>
        <end position="207"/>
    </location>
</feature>
<evidence type="ECO:0000256" key="2">
    <source>
        <dbReference type="ARBA" id="ARBA00007520"/>
    </source>
</evidence>